<name>A0A412VJD8_PHOVU</name>
<reference evidence="1 2" key="1">
    <citation type="submission" date="2018-08" db="EMBL/GenBank/DDBJ databases">
        <title>A genome reference for cultivated species of the human gut microbiota.</title>
        <authorList>
            <person name="Zou Y."/>
            <person name="Xue W."/>
            <person name="Luo G."/>
        </authorList>
    </citation>
    <scope>NUCLEOTIDE SEQUENCE [LARGE SCALE GENOMIC DNA]</scope>
    <source>
        <strain evidence="1 2">AF14-8</strain>
    </source>
</reference>
<sequence length="60" mass="7185">MDMIKVEIEGYYNRPEFYPYMPNEIFDKLEAAAMQGEDLAELPKELFERMVADYESEKKK</sequence>
<comment type="caution">
    <text evidence="1">The sequence shown here is derived from an EMBL/GenBank/DDBJ whole genome shotgun (WGS) entry which is preliminary data.</text>
</comment>
<gene>
    <name evidence="1" type="ORF">DWW27_14920</name>
</gene>
<dbReference type="RefSeq" id="WP_117866511.1">
    <property type="nucleotide sequence ID" value="NZ_QRYT01000037.1"/>
</dbReference>
<protein>
    <submittedName>
        <fullName evidence="1">Uncharacterized protein</fullName>
    </submittedName>
</protein>
<evidence type="ECO:0000313" key="2">
    <source>
        <dbReference type="Proteomes" id="UP000285379"/>
    </source>
</evidence>
<evidence type="ECO:0000313" key="1">
    <source>
        <dbReference type="EMBL" id="RGV06642.1"/>
    </source>
</evidence>
<dbReference type="EMBL" id="QRYT01000037">
    <property type="protein sequence ID" value="RGV06642.1"/>
    <property type="molecule type" value="Genomic_DNA"/>
</dbReference>
<proteinExistence type="predicted"/>
<dbReference type="AlphaFoldDB" id="A0A412VJD8"/>
<organism evidence="1 2">
    <name type="scientific">Phocaeicola vulgatus</name>
    <name type="common">Bacteroides vulgatus</name>
    <dbReference type="NCBI Taxonomy" id="821"/>
    <lineage>
        <taxon>Bacteria</taxon>
        <taxon>Pseudomonadati</taxon>
        <taxon>Bacteroidota</taxon>
        <taxon>Bacteroidia</taxon>
        <taxon>Bacteroidales</taxon>
        <taxon>Bacteroidaceae</taxon>
        <taxon>Phocaeicola</taxon>
    </lineage>
</organism>
<accession>A0A412VJD8</accession>
<dbReference type="Proteomes" id="UP000285379">
    <property type="component" value="Unassembled WGS sequence"/>
</dbReference>